<keyword evidence="5" id="KW-0788">Thiol protease</keyword>
<keyword evidence="4" id="KW-0378">Hydrolase</keyword>
<dbReference type="PIRSF" id="PIRSF015592">
    <property type="entry name" value="Prld-crbxl_pptds"/>
    <property type="match status" value="1"/>
</dbReference>
<gene>
    <name evidence="7" type="ORF">J0X15_08585</name>
</gene>
<keyword evidence="3" id="KW-0645">Protease</keyword>
<dbReference type="Proteomes" id="UP000664779">
    <property type="component" value="Unassembled WGS sequence"/>
</dbReference>
<evidence type="ECO:0000313" key="8">
    <source>
        <dbReference type="Proteomes" id="UP000664779"/>
    </source>
</evidence>
<dbReference type="SUPFAM" id="SSF53182">
    <property type="entry name" value="Pyrrolidone carboxyl peptidase (pyroglutamate aminopeptidase)"/>
    <property type="match status" value="1"/>
</dbReference>
<dbReference type="Pfam" id="PF01470">
    <property type="entry name" value="Peptidase_C15"/>
    <property type="match status" value="1"/>
</dbReference>
<dbReference type="PANTHER" id="PTHR23402:SF1">
    <property type="entry name" value="PYROGLUTAMYL-PEPTIDASE I"/>
    <property type="match status" value="1"/>
</dbReference>
<dbReference type="GO" id="GO:0005829">
    <property type="term" value="C:cytosol"/>
    <property type="evidence" value="ECO:0007669"/>
    <property type="project" value="InterPro"/>
</dbReference>
<evidence type="ECO:0000313" key="7">
    <source>
        <dbReference type="EMBL" id="MBO0345275.1"/>
    </source>
</evidence>
<dbReference type="GO" id="GO:0016920">
    <property type="term" value="F:pyroglutamyl-peptidase activity"/>
    <property type="evidence" value="ECO:0007669"/>
    <property type="project" value="UniProtKB-EC"/>
</dbReference>
<evidence type="ECO:0000256" key="2">
    <source>
        <dbReference type="ARBA" id="ARBA00022490"/>
    </source>
</evidence>
<dbReference type="InterPro" id="IPR000816">
    <property type="entry name" value="Peptidase_C15"/>
</dbReference>
<evidence type="ECO:0000256" key="3">
    <source>
        <dbReference type="ARBA" id="ARBA00022670"/>
    </source>
</evidence>
<comment type="catalytic activity">
    <reaction evidence="6">
        <text>Release of an N-terminal pyroglutamyl group from a polypeptide, the second amino acid generally not being Pro.</text>
        <dbReference type="EC" id="3.4.19.3"/>
    </reaction>
</comment>
<dbReference type="Gene3D" id="3.40.630.20">
    <property type="entry name" value="Peptidase C15, pyroglutamyl peptidase I-like"/>
    <property type="match status" value="1"/>
</dbReference>
<feature type="active site" evidence="6">
    <location>
        <position position="151"/>
    </location>
</feature>
<keyword evidence="2" id="KW-0963">Cytoplasm</keyword>
<dbReference type="PRINTS" id="PR00706">
    <property type="entry name" value="PYROGLUPTASE"/>
</dbReference>
<evidence type="ECO:0000256" key="1">
    <source>
        <dbReference type="ARBA" id="ARBA00006641"/>
    </source>
</evidence>
<dbReference type="InterPro" id="IPR036440">
    <property type="entry name" value="Peptidase_C15-like_sf"/>
</dbReference>
<keyword evidence="8" id="KW-1185">Reference proteome</keyword>
<evidence type="ECO:0000256" key="6">
    <source>
        <dbReference type="PROSITE-ProRule" id="PRU10077"/>
    </source>
</evidence>
<dbReference type="PANTHER" id="PTHR23402">
    <property type="entry name" value="PROTEASE FAMILY C15 PYROGLUTAMYL-PEPTIDASE I-RELATED"/>
    <property type="match status" value="1"/>
</dbReference>
<evidence type="ECO:0000256" key="4">
    <source>
        <dbReference type="ARBA" id="ARBA00022801"/>
    </source>
</evidence>
<comment type="caution">
    <text evidence="7">The sequence shown here is derived from an EMBL/GenBank/DDBJ whole genome shotgun (WGS) entry which is preliminary data.</text>
</comment>
<proteinExistence type="inferred from homology"/>
<dbReference type="EC" id="3.4.19.3" evidence="6"/>
<dbReference type="PROSITE" id="PS01334">
    <property type="entry name" value="PYRASE_CYS"/>
    <property type="match status" value="1"/>
</dbReference>
<sequence>MEAALEKSVLVTGFSPFPGMPVNPTALLIERLKHRLPHYRQSVTFRYERLPTTWAGREDVTAPLRHKVKPDAIVHFGVDGSRPQINIETRAVNRATCLKPDAAGAMPVSPKLDAEGPDERFSTLAALPLRNAMRATGVPADLSRDAGAYLCNATLWDSIGSGIPTIFVHVPSISHGKRDPRLCLASLEEAGIALLRDLARRL</sequence>
<dbReference type="GO" id="GO:0006508">
    <property type="term" value="P:proteolysis"/>
    <property type="evidence" value="ECO:0007669"/>
    <property type="project" value="UniProtKB-KW"/>
</dbReference>
<protein>
    <recommendedName>
        <fullName evidence="6">Pyroglutamyl-peptidase I</fullName>
        <ecNumber evidence="6">3.4.19.3</ecNumber>
    </recommendedName>
</protein>
<reference evidence="7" key="1">
    <citation type="submission" date="2021-03" db="EMBL/GenBank/DDBJ databases">
        <title>Roseibium sp. CAU 1637 isolated from Incheon.</title>
        <authorList>
            <person name="Kim W."/>
        </authorList>
    </citation>
    <scope>NUCLEOTIDE SEQUENCE</scope>
    <source>
        <strain evidence="7">CAU 1637</strain>
    </source>
</reference>
<dbReference type="InterPro" id="IPR016125">
    <property type="entry name" value="Peptidase_C15-like"/>
</dbReference>
<dbReference type="AlphaFoldDB" id="A0A939J4Z6"/>
<dbReference type="InterPro" id="IPR033694">
    <property type="entry name" value="PGPEP1_Cys_AS"/>
</dbReference>
<evidence type="ECO:0000256" key="5">
    <source>
        <dbReference type="ARBA" id="ARBA00022807"/>
    </source>
</evidence>
<accession>A0A939J4Z6</accession>
<name>A0A939J4Z6_9HYPH</name>
<organism evidence="7 8">
    <name type="scientific">Roseibium limicola</name>
    <dbReference type="NCBI Taxonomy" id="2816037"/>
    <lineage>
        <taxon>Bacteria</taxon>
        <taxon>Pseudomonadati</taxon>
        <taxon>Pseudomonadota</taxon>
        <taxon>Alphaproteobacteria</taxon>
        <taxon>Hyphomicrobiales</taxon>
        <taxon>Stappiaceae</taxon>
        <taxon>Roseibium</taxon>
    </lineage>
</organism>
<dbReference type="EMBL" id="JAFLNF010000003">
    <property type="protein sequence ID" value="MBO0345275.1"/>
    <property type="molecule type" value="Genomic_DNA"/>
</dbReference>
<comment type="similarity">
    <text evidence="1">Belongs to the peptidase C15 family.</text>
</comment>